<evidence type="ECO:0000313" key="2">
    <source>
        <dbReference type="Proteomes" id="UP000650477"/>
    </source>
</evidence>
<protein>
    <submittedName>
        <fullName evidence="1">Uncharacterized protein</fullName>
    </submittedName>
</protein>
<gene>
    <name evidence="1" type="ORF">CYG68_21210</name>
</gene>
<accession>A0A8I0Q4M1</accession>
<dbReference type="Proteomes" id="UP000650477">
    <property type="component" value="Unassembled WGS sequence"/>
</dbReference>
<comment type="caution">
    <text evidence="1">The sequence shown here is derived from an EMBL/GenBank/DDBJ whole genome shotgun (WGS) entry which is preliminary data.</text>
</comment>
<dbReference type="EMBL" id="PKLF01000063">
    <property type="protein sequence ID" value="MBE8614840.1"/>
    <property type="molecule type" value="Genomic_DNA"/>
</dbReference>
<reference evidence="1" key="1">
    <citation type="submission" date="2017-12" db="EMBL/GenBank/DDBJ databases">
        <title>Genome sequencing and analysis.</title>
        <authorList>
            <person name="Huang Y.-T."/>
        </authorList>
    </citation>
    <scope>NUCLEOTIDE SEQUENCE</scope>
    <source>
        <strain evidence="1">VGH116</strain>
    </source>
</reference>
<dbReference type="AlphaFoldDB" id="A0A8I0Q4M1"/>
<feature type="non-terminal residue" evidence="1">
    <location>
        <position position="1"/>
    </location>
</feature>
<sequence>KSISDINRQMSNVCSAIAALNAMNATVQSVMIAGNKPVIRIARSSLCNRLLAQGKAGYVHVGHGRSGSFRQGVFELHGCRVIWSELLH</sequence>
<dbReference type="RefSeq" id="WP_193830555.1">
    <property type="nucleotide sequence ID" value="NZ_PKLF01000063.1"/>
</dbReference>
<evidence type="ECO:0000313" key="1">
    <source>
        <dbReference type="EMBL" id="MBE8614840.1"/>
    </source>
</evidence>
<name>A0A8I0Q4M1_MORMO</name>
<organism evidence="1 2">
    <name type="scientific">Morganella morganii</name>
    <name type="common">Proteus morganii</name>
    <dbReference type="NCBI Taxonomy" id="582"/>
    <lineage>
        <taxon>Bacteria</taxon>
        <taxon>Pseudomonadati</taxon>
        <taxon>Pseudomonadota</taxon>
        <taxon>Gammaproteobacteria</taxon>
        <taxon>Enterobacterales</taxon>
        <taxon>Morganellaceae</taxon>
        <taxon>Morganella</taxon>
    </lineage>
</organism>
<proteinExistence type="predicted"/>